<keyword evidence="2" id="KW-1185">Reference proteome</keyword>
<gene>
    <name evidence="1" type="ORF">CCYN2B_160040</name>
</gene>
<protein>
    <recommendedName>
        <fullName evidence="3">YbjN domain-containing protein</fullName>
    </recommendedName>
</protein>
<dbReference type="Gene3D" id="3.30.1460.10">
    <property type="match status" value="1"/>
</dbReference>
<organism evidence="1 2">
    <name type="scientific">Capnocytophaga cynodegmi</name>
    <dbReference type="NCBI Taxonomy" id="28189"/>
    <lineage>
        <taxon>Bacteria</taxon>
        <taxon>Pseudomonadati</taxon>
        <taxon>Bacteroidota</taxon>
        <taxon>Flavobacteriia</taxon>
        <taxon>Flavobacteriales</taxon>
        <taxon>Flavobacteriaceae</taxon>
        <taxon>Capnocytophaga</taxon>
    </lineage>
</organism>
<dbReference type="STRING" id="28189.CCYN74_30085"/>
<dbReference type="AlphaFoldDB" id="A0A0B7H497"/>
<dbReference type="RefSeq" id="WP_041990832.1">
    <property type="nucleotide sequence ID" value="NZ_CDOD01000008.1"/>
</dbReference>
<name>A0A0B7H497_9FLAO</name>
<sequence length="392" mass="46852">MRNHVPKYQKPIKSVSDPIVQVDSWHDAIDAFDEKDYEKSLRSLFQYMNPEVAKKIPATGDFSIEYPQGSSRVTFGLKNGIFFIESPFVKMTENTNKVAMLRHANELNFSFLTVPQIHLIDQTLWFKFETPLHLCQPNKIYDALREICVATDDFDDEFIEKYEAERIQEPVVQQLSDSEKTEAWNQIQAILAEYRQYMDYFEEKRWEGSQWDIIMLSLFQLGNMPYIQGILRTDLQEYIQNINNNRIDFHFRIDKGKNFFKQLSEKSQDEIMKDVYYTYNLMGLKWRSSGKFLQEEALEYEKQVRKYQTSNDYFNICYHLYYLYLYILYHYNLDQEYRSFIIGTLEKASGQTYEQASKIYLESFEHLLKETLPKGFKIEQKVKKGFFARLFG</sequence>
<evidence type="ECO:0000313" key="2">
    <source>
        <dbReference type="Proteomes" id="UP000038055"/>
    </source>
</evidence>
<accession>A0A0B7H497</accession>
<dbReference type="SUPFAM" id="SSF69635">
    <property type="entry name" value="Type III secretory system chaperone-like"/>
    <property type="match status" value="1"/>
</dbReference>
<evidence type="ECO:0000313" key="1">
    <source>
        <dbReference type="EMBL" id="CEN33364.1"/>
    </source>
</evidence>
<reference evidence="2" key="1">
    <citation type="submission" date="2015-01" db="EMBL/GenBank/DDBJ databases">
        <authorList>
            <person name="MANFREDI Pablo"/>
        </authorList>
    </citation>
    <scope>NUCLEOTIDE SEQUENCE [LARGE SCALE GENOMIC DNA]</scope>
    <source>
        <strain evidence="2">Ccyn2B</strain>
    </source>
</reference>
<proteinExistence type="predicted"/>
<evidence type="ECO:0008006" key="3">
    <source>
        <dbReference type="Google" id="ProtNLM"/>
    </source>
</evidence>
<dbReference type="EMBL" id="CDOD01000008">
    <property type="protein sequence ID" value="CEN33364.1"/>
    <property type="molecule type" value="Genomic_DNA"/>
</dbReference>
<dbReference type="eggNOG" id="ENOG502Z7S5">
    <property type="taxonomic scope" value="Bacteria"/>
</dbReference>
<dbReference type="Proteomes" id="UP000038055">
    <property type="component" value="Unassembled WGS sequence"/>
</dbReference>